<reference evidence="3" key="1">
    <citation type="journal article" date="2013" name="Nat. Commun.">
        <title>Whole-genome sequencing of Oryza brachyantha reveals mechanisms underlying Oryza genome evolution.</title>
        <authorList>
            <person name="Chen J."/>
            <person name="Huang Q."/>
            <person name="Gao D."/>
            <person name="Wang J."/>
            <person name="Lang Y."/>
            <person name="Liu T."/>
            <person name="Li B."/>
            <person name="Bai Z."/>
            <person name="Luis Goicoechea J."/>
            <person name="Liang C."/>
            <person name="Chen C."/>
            <person name="Zhang W."/>
            <person name="Sun S."/>
            <person name="Liao Y."/>
            <person name="Zhang X."/>
            <person name="Yang L."/>
            <person name="Song C."/>
            <person name="Wang M."/>
            <person name="Shi J."/>
            <person name="Liu G."/>
            <person name="Liu J."/>
            <person name="Zhou H."/>
            <person name="Zhou W."/>
            <person name="Yu Q."/>
            <person name="An N."/>
            <person name="Chen Y."/>
            <person name="Cai Q."/>
            <person name="Wang B."/>
            <person name="Liu B."/>
            <person name="Min J."/>
            <person name="Huang Y."/>
            <person name="Wu H."/>
            <person name="Li Z."/>
            <person name="Zhang Y."/>
            <person name="Yin Y."/>
            <person name="Song W."/>
            <person name="Jiang J."/>
            <person name="Jackson S.A."/>
            <person name="Wing R.A."/>
            <person name="Wang J."/>
            <person name="Chen M."/>
        </authorList>
    </citation>
    <scope>NUCLEOTIDE SEQUENCE [LARGE SCALE GENOMIC DNA]</scope>
    <source>
        <strain evidence="3">cv. IRGC 101232</strain>
    </source>
</reference>
<dbReference type="Gramene" id="OB01G32530.1">
    <property type="protein sequence ID" value="OB01G32530.1"/>
    <property type="gene ID" value="OB01G32530"/>
</dbReference>
<feature type="region of interest" description="Disordered" evidence="1">
    <location>
        <begin position="326"/>
        <end position="345"/>
    </location>
</feature>
<feature type="compositionally biased region" description="Basic and acidic residues" evidence="1">
    <location>
        <begin position="326"/>
        <end position="342"/>
    </location>
</feature>
<dbReference type="eggNOG" id="ENOG502QTCM">
    <property type="taxonomic scope" value="Eukaryota"/>
</dbReference>
<dbReference type="OMA" id="RALDWHA"/>
<dbReference type="PANTHER" id="PTHR31105:SF6">
    <property type="entry name" value="OS01G0621300 PROTEIN"/>
    <property type="match status" value="1"/>
</dbReference>
<proteinExistence type="predicted"/>
<evidence type="ECO:0000313" key="3">
    <source>
        <dbReference type="EnsemblPlants" id="OB01G32530.1"/>
    </source>
</evidence>
<feature type="compositionally biased region" description="Basic and acidic residues" evidence="1">
    <location>
        <begin position="580"/>
        <end position="590"/>
    </location>
</feature>
<feature type="domain" description="Probable zinc-ribbon" evidence="2">
    <location>
        <begin position="225"/>
        <end position="263"/>
    </location>
</feature>
<dbReference type="Proteomes" id="UP000006038">
    <property type="component" value="Chromosome 1"/>
</dbReference>
<evidence type="ECO:0000313" key="4">
    <source>
        <dbReference type="Proteomes" id="UP000006038"/>
    </source>
</evidence>
<dbReference type="STRING" id="4533.J3L1Z7"/>
<feature type="compositionally biased region" description="Basic and acidic residues" evidence="1">
    <location>
        <begin position="422"/>
        <end position="436"/>
    </location>
</feature>
<organism evidence="3">
    <name type="scientific">Oryza brachyantha</name>
    <name type="common">malo sina</name>
    <dbReference type="NCBI Taxonomy" id="4533"/>
    <lineage>
        <taxon>Eukaryota</taxon>
        <taxon>Viridiplantae</taxon>
        <taxon>Streptophyta</taxon>
        <taxon>Embryophyta</taxon>
        <taxon>Tracheophyta</taxon>
        <taxon>Spermatophyta</taxon>
        <taxon>Magnoliopsida</taxon>
        <taxon>Liliopsida</taxon>
        <taxon>Poales</taxon>
        <taxon>Poaceae</taxon>
        <taxon>BOP clade</taxon>
        <taxon>Oryzoideae</taxon>
        <taxon>Oryzeae</taxon>
        <taxon>Oryzinae</taxon>
        <taxon>Oryza</taxon>
    </lineage>
</organism>
<sequence>MSHVRSAPGRRIGLDERSQCSEQRALDWHALKQDPVELLRKLDELRDQITRTCQIVELPPREHRRANRRALSLLPENPEPPPMPGYHCSRYGGRYGHCLPPSPYEPPRPELGERYSRQSSGRYRHYQGRQWDNCGVGHGNYNPYSCSCPHCLHGQRTAPQEEHIPMARYFAGQHECYRFERSPSVSSDYDRRSVASSLYSHRSVSKKRAEYFRKKAEHLCRPVYGAAPFVVCSSCYHLLQVPMEKCMGRNRLQCGSCSEIISLRHEEKVIPISPSTSFCVSKTEQCSTDQTKRDFEHQLNDFANSAFYNLNEHSSMQINMDFGDEHSVSSTISHDRTEKGCESSRSIQLKTDELLLSPSRSGDIESPKDILCERDAECQAEPSDVRTNPCSPVLEDKLVDPLCSQEKDNNSEDLSTANRSDVNYKGEHKVSDDDGRLSLGSEQKVKECNEDSSVDESVCTTHEQKSKEDQYCSIEDVSRTHELDSSGTKDNIISIEDGKGRHDLESKIDDINSLEGDNVNKEYGQKSKEEENSGLEAENTEKGFDENNKENSNSALADADAPLEDTGDAFDAASLNERCEEKKTEEENGKLDQPFVEDGNALVESGGSSFNERSNSGFSRGSSETALEEDQPSTGKSGDSKFFAGFLKKGFKDLSLFNQSMDSVKVSINGHPISERALKKAEKKAGPVEPGSYWYDYRAGFWGVMGRECIGIIPPFIREFNYPLASNCASGDTGVFVNGRELHQRDLDLLVGRGLPRISGKSYSVEISGNVTDEATGKKLRSLGKLAPTIEKLKRGFGMHVPEEFR</sequence>
<name>J3L1Z7_ORYBR</name>
<dbReference type="RefSeq" id="XP_006646115.1">
    <property type="nucleotide sequence ID" value="XM_006646052.3"/>
</dbReference>
<dbReference type="GO" id="GO:1900150">
    <property type="term" value="P:regulation of defense response to fungus"/>
    <property type="evidence" value="ECO:0007669"/>
    <property type="project" value="InterPro"/>
</dbReference>
<keyword evidence="4" id="KW-1185">Reference proteome</keyword>
<gene>
    <name evidence="3" type="primary">LOC102715261</name>
</gene>
<dbReference type="HOGENOM" id="CLU_008062_0_0_1"/>
<dbReference type="AlphaFoldDB" id="J3L1Z7"/>
<evidence type="ECO:0000259" key="2">
    <source>
        <dbReference type="Pfam" id="PF11331"/>
    </source>
</evidence>
<dbReference type="KEGG" id="obr:102715261"/>
<reference evidence="3" key="2">
    <citation type="submission" date="2013-04" db="UniProtKB">
        <authorList>
            <consortium name="EnsemblPlants"/>
        </authorList>
    </citation>
    <scope>IDENTIFICATION</scope>
</reference>
<accession>J3L1Z7</accession>
<dbReference type="InterPro" id="IPR021480">
    <property type="entry name" value="Zinc_ribbon_12"/>
</dbReference>
<feature type="compositionally biased region" description="Basic and acidic residues" evidence="1">
    <location>
        <begin position="518"/>
        <end position="531"/>
    </location>
</feature>
<dbReference type="InterPro" id="IPR040244">
    <property type="entry name" value="EDR4-like"/>
</dbReference>
<dbReference type="Pfam" id="PF11331">
    <property type="entry name" value="Zn_ribbon_12"/>
    <property type="match status" value="1"/>
</dbReference>
<feature type="compositionally biased region" description="Basic and acidic residues" evidence="1">
    <location>
        <begin position="539"/>
        <end position="549"/>
    </location>
</feature>
<feature type="compositionally biased region" description="Polar residues" evidence="1">
    <location>
        <begin position="606"/>
        <end position="625"/>
    </location>
</feature>
<feature type="compositionally biased region" description="Polar residues" evidence="1">
    <location>
        <begin position="412"/>
        <end position="421"/>
    </location>
</feature>
<feature type="region of interest" description="Disordered" evidence="1">
    <location>
        <begin position="506"/>
        <end position="553"/>
    </location>
</feature>
<dbReference type="GeneID" id="102715261"/>
<dbReference type="PANTHER" id="PTHR31105">
    <property type="entry name" value="EXTRA-LARGE G-PROTEIN-LIKE"/>
    <property type="match status" value="1"/>
</dbReference>
<dbReference type="OrthoDB" id="2020426at2759"/>
<feature type="region of interest" description="Disordered" evidence="1">
    <location>
        <begin position="404"/>
        <end position="469"/>
    </location>
</feature>
<feature type="region of interest" description="Disordered" evidence="1">
    <location>
        <begin position="580"/>
        <end position="637"/>
    </location>
</feature>
<protein>
    <recommendedName>
        <fullName evidence="2">Probable zinc-ribbon domain-containing protein</fullName>
    </recommendedName>
</protein>
<evidence type="ECO:0000256" key="1">
    <source>
        <dbReference type="SAM" id="MobiDB-lite"/>
    </source>
</evidence>
<dbReference type="EnsemblPlants" id="OB01G32530.1">
    <property type="protein sequence ID" value="OB01G32530.1"/>
    <property type="gene ID" value="OB01G32530"/>
</dbReference>